<gene>
    <name evidence="1" type="ORF">GYMLUDRAFT_244296</name>
</gene>
<dbReference type="HOGENOM" id="CLU_1845321_0_0_1"/>
<evidence type="ECO:0000313" key="1">
    <source>
        <dbReference type="EMBL" id="KIK60738.1"/>
    </source>
</evidence>
<protein>
    <submittedName>
        <fullName evidence="1">Uncharacterized protein</fullName>
    </submittedName>
</protein>
<proteinExistence type="predicted"/>
<dbReference type="AlphaFoldDB" id="A0A0D0CX31"/>
<name>A0A0D0CX31_9AGAR</name>
<organism evidence="1 2">
    <name type="scientific">Collybiopsis luxurians FD-317 M1</name>
    <dbReference type="NCBI Taxonomy" id="944289"/>
    <lineage>
        <taxon>Eukaryota</taxon>
        <taxon>Fungi</taxon>
        <taxon>Dikarya</taxon>
        <taxon>Basidiomycota</taxon>
        <taxon>Agaricomycotina</taxon>
        <taxon>Agaricomycetes</taxon>
        <taxon>Agaricomycetidae</taxon>
        <taxon>Agaricales</taxon>
        <taxon>Marasmiineae</taxon>
        <taxon>Omphalotaceae</taxon>
        <taxon>Collybiopsis</taxon>
        <taxon>Collybiopsis luxurians</taxon>
    </lineage>
</organism>
<evidence type="ECO:0000313" key="2">
    <source>
        <dbReference type="Proteomes" id="UP000053593"/>
    </source>
</evidence>
<dbReference type="EMBL" id="KN834774">
    <property type="protein sequence ID" value="KIK60738.1"/>
    <property type="molecule type" value="Genomic_DNA"/>
</dbReference>
<accession>A0A0D0CX31</accession>
<keyword evidence="2" id="KW-1185">Reference proteome</keyword>
<reference evidence="1 2" key="1">
    <citation type="submission" date="2014-04" db="EMBL/GenBank/DDBJ databases">
        <title>Evolutionary Origins and Diversification of the Mycorrhizal Mutualists.</title>
        <authorList>
            <consortium name="DOE Joint Genome Institute"/>
            <consortium name="Mycorrhizal Genomics Consortium"/>
            <person name="Kohler A."/>
            <person name="Kuo A."/>
            <person name="Nagy L.G."/>
            <person name="Floudas D."/>
            <person name="Copeland A."/>
            <person name="Barry K.W."/>
            <person name="Cichocki N."/>
            <person name="Veneault-Fourrey C."/>
            <person name="LaButti K."/>
            <person name="Lindquist E.A."/>
            <person name="Lipzen A."/>
            <person name="Lundell T."/>
            <person name="Morin E."/>
            <person name="Murat C."/>
            <person name="Riley R."/>
            <person name="Ohm R."/>
            <person name="Sun H."/>
            <person name="Tunlid A."/>
            <person name="Henrissat B."/>
            <person name="Grigoriev I.V."/>
            <person name="Hibbett D.S."/>
            <person name="Martin F."/>
        </authorList>
    </citation>
    <scope>NUCLEOTIDE SEQUENCE [LARGE SCALE GENOMIC DNA]</scope>
    <source>
        <strain evidence="1 2">FD-317 M1</strain>
    </source>
</reference>
<dbReference type="Proteomes" id="UP000053593">
    <property type="component" value="Unassembled WGS sequence"/>
</dbReference>
<sequence length="139" mass="15638">MTGKHRRGHKGVQAEVIFRPEKAVPNVAKCHYTEVGPRNCHRTTTIAVTLQSSQPVSKPEKDQAVVSENGVTEAYPAEITYLDDSHSTFTYTFALPNAAEQIGEEVPEFIQEGHPEEAPITALKEWEPEIPRPQKWFEQ</sequence>